<dbReference type="RefSeq" id="WP_219877636.1">
    <property type="nucleotide sequence ID" value="NZ_JAHYXK010000008.1"/>
</dbReference>
<keyword evidence="1" id="KW-0472">Membrane</keyword>
<feature type="transmembrane region" description="Helical" evidence="1">
    <location>
        <begin position="6"/>
        <end position="24"/>
    </location>
</feature>
<keyword evidence="3" id="KW-1185">Reference proteome</keyword>
<dbReference type="EMBL" id="JAHYXK010000008">
    <property type="protein sequence ID" value="MBW7467764.1"/>
    <property type="molecule type" value="Genomic_DNA"/>
</dbReference>
<evidence type="ECO:0000313" key="3">
    <source>
        <dbReference type="Proteomes" id="UP000813018"/>
    </source>
</evidence>
<accession>A0ABS7CV77</accession>
<organism evidence="2 3">
    <name type="scientific">Pontibacter aydingkolensis</name>
    <dbReference type="NCBI Taxonomy" id="1911536"/>
    <lineage>
        <taxon>Bacteria</taxon>
        <taxon>Pseudomonadati</taxon>
        <taxon>Bacteroidota</taxon>
        <taxon>Cytophagia</taxon>
        <taxon>Cytophagales</taxon>
        <taxon>Hymenobacteraceae</taxon>
        <taxon>Pontibacter</taxon>
    </lineage>
</organism>
<evidence type="ECO:0000256" key="1">
    <source>
        <dbReference type="SAM" id="Phobius"/>
    </source>
</evidence>
<feature type="transmembrane region" description="Helical" evidence="1">
    <location>
        <begin position="36"/>
        <end position="57"/>
    </location>
</feature>
<keyword evidence="1" id="KW-1133">Transmembrane helix</keyword>
<evidence type="ECO:0000313" key="2">
    <source>
        <dbReference type="EMBL" id="MBW7467764.1"/>
    </source>
</evidence>
<name>A0ABS7CV77_9BACT</name>
<sequence length="67" mass="7579">MTSVTVFTIIILLPIVFIGIGYYWDYKRDRQYFSLTLKGVSLALLKLIAGACLIVALENILDKLLML</sequence>
<comment type="caution">
    <text evidence="2">The sequence shown here is derived from an EMBL/GenBank/DDBJ whole genome shotgun (WGS) entry which is preliminary data.</text>
</comment>
<protein>
    <submittedName>
        <fullName evidence="2">Uncharacterized protein</fullName>
    </submittedName>
</protein>
<reference evidence="2 3" key="1">
    <citation type="journal article" date="2016" name="Int. J. Syst. Evol. Microbiol.">
        <title>Pontibacter aydingkolensis sp. nov., isolated from soil of a salt lake.</title>
        <authorList>
            <person name="Osman G."/>
            <person name="Zhang T."/>
            <person name="Lou K."/>
            <person name="Gao Y."/>
            <person name="Chang W."/>
            <person name="Lin Q."/>
            <person name="Yang H.M."/>
            <person name="Huo X.D."/>
            <person name="Wang N."/>
        </authorList>
    </citation>
    <scope>NUCLEOTIDE SEQUENCE [LARGE SCALE GENOMIC DNA]</scope>
    <source>
        <strain evidence="2 3">KACC 19255</strain>
    </source>
</reference>
<dbReference type="Proteomes" id="UP000813018">
    <property type="component" value="Unassembled WGS sequence"/>
</dbReference>
<gene>
    <name evidence="2" type="ORF">K0O23_11850</name>
</gene>
<keyword evidence="1" id="KW-0812">Transmembrane</keyword>
<proteinExistence type="predicted"/>